<dbReference type="Proteomes" id="UP001168823">
    <property type="component" value="Unassembled WGS sequence"/>
</dbReference>
<dbReference type="PANTHER" id="PTHR30137:SF18">
    <property type="entry name" value="CONSERVED PROTEIN"/>
    <property type="match status" value="1"/>
</dbReference>
<comment type="caution">
    <text evidence="2">The sequence shown here is derived from an EMBL/GenBank/DDBJ whole genome shotgun (WGS) entry which is preliminary data.</text>
</comment>
<dbReference type="Pfam" id="PF00296">
    <property type="entry name" value="Bac_luciferase"/>
    <property type="match status" value="1"/>
</dbReference>
<evidence type="ECO:0000259" key="1">
    <source>
        <dbReference type="Pfam" id="PF00296"/>
    </source>
</evidence>
<keyword evidence="2" id="KW-0560">Oxidoreductase</keyword>
<dbReference type="SUPFAM" id="SSF51679">
    <property type="entry name" value="Bacterial luciferase-like"/>
    <property type="match status" value="1"/>
</dbReference>
<dbReference type="EMBL" id="JAUMSQ010000052">
    <property type="protein sequence ID" value="MDO3636088.1"/>
    <property type="molecule type" value="Genomic_DNA"/>
</dbReference>
<dbReference type="InterPro" id="IPR019922">
    <property type="entry name" value="Lucif-like_OxRdatse_MSMEG_4141"/>
</dbReference>
<dbReference type="RefSeq" id="WP_302913935.1">
    <property type="nucleotide sequence ID" value="NZ_JAUMSQ010000052.1"/>
</dbReference>
<accession>A0ABT8UI64</accession>
<dbReference type="GO" id="GO:0016491">
    <property type="term" value="F:oxidoreductase activity"/>
    <property type="evidence" value="ECO:0007669"/>
    <property type="project" value="UniProtKB-KW"/>
</dbReference>
<dbReference type="NCBIfam" id="TIGR03620">
    <property type="entry name" value="F420_MSMEG_4141"/>
    <property type="match status" value="1"/>
</dbReference>
<dbReference type="InterPro" id="IPR011251">
    <property type="entry name" value="Luciferase-like_dom"/>
</dbReference>
<dbReference type="PANTHER" id="PTHR30137">
    <property type="entry name" value="LUCIFERASE-LIKE MONOOXYGENASE"/>
    <property type="match status" value="1"/>
</dbReference>
<dbReference type="Gene3D" id="3.20.20.30">
    <property type="entry name" value="Luciferase-like domain"/>
    <property type="match status" value="2"/>
</dbReference>
<sequence length="281" mass="30218">MTKPDMGRYGVMGLYTQFAQLSPAQLREIEALGYGAIWAGGSPPAALEWIDPILGATEKLQLATAIVNVWSAEPGPVSESFHRIEAAYPGRFLLGIGVGHPEADSEYKKPLVALNDYLDKLDEYGVPKNRRVVAALGPKVLELSAHRSAGAHPYLTTPEHTATAREVIGADAFLAPEHKAVLTTDPERARAVGRKALEIYLDLQNYLNNWRRLGFDDQDLAKPGSDRLVDAVVAYGTPVEIAARLAQHIDAGADHVPVQVLTGPDKLVPALADLAGPLGLQ</sequence>
<evidence type="ECO:0000313" key="3">
    <source>
        <dbReference type="Proteomes" id="UP001168823"/>
    </source>
</evidence>
<reference evidence="2" key="1">
    <citation type="submission" date="2023-07" db="EMBL/GenBank/DDBJ databases">
        <title>Mycolicibacterium sp. nov., a novel bacterial species.</title>
        <authorList>
            <person name="Cao Y."/>
        </authorList>
    </citation>
    <scope>NUCLEOTIDE SEQUENCE</scope>
    <source>
        <strain evidence="2">KC 300</strain>
    </source>
</reference>
<proteinExistence type="predicted"/>
<keyword evidence="3" id="KW-1185">Reference proteome</keyword>
<feature type="domain" description="Luciferase-like" evidence="1">
    <location>
        <begin position="25"/>
        <end position="106"/>
    </location>
</feature>
<evidence type="ECO:0000313" key="2">
    <source>
        <dbReference type="EMBL" id="MDO3636088.1"/>
    </source>
</evidence>
<dbReference type="InterPro" id="IPR050766">
    <property type="entry name" value="Bact_Lucif_Oxidored"/>
</dbReference>
<name>A0ABT8UI64_9MYCO</name>
<protein>
    <submittedName>
        <fullName evidence="2">LLM class F420-dependent oxidoreductase</fullName>
        <ecNumber evidence="2">1.-.-.-</ecNumber>
    </submittedName>
</protein>
<dbReference type="InterPro" id="IPR036661">
    <property type="entry name" value="Luciferase-like_sf"/>
</dbReference>
<dbReference type="EC" id="1.-.-.-" evidence="2"/>
<gene>
    <name evidence="2" type="ORF">Q2100_10075</name>
</gene>
<organism evidence="2 3">
    <name type="scientific">Mycolicibacterium arseniciresistens</name>
    <dbReference type="NCBI Taxonomy" id="3062257"/>
    <lineage>
        <taxon>Bacteria</taxon>
        <taxon>Bacillati</taxon>
        <taxon>Actinomycetota</taxon>
        <taxon>Actinomycetes</taxon>
        <taxon>Mycobacteriales</taxon>
        <taxon>Mycobacteriaceae</taxon>
        <taxon>Mycolicibacterium</taxon>
    </lineage>
</organism>